<keyword evidence="2" id="KW-1185">Reference proteome</keyword>
<protein>
    <submittedName>
        <fullName evidence="1">Uncharacterized protein</fullName>
    </submittedName>
</protein>
<evidence type="ECO:0000313" key="1">
    <source>
        <dbReference type="EMBL" id="MEQ0559398.1"/>
    </source>
</evidence>
<reference evidence="1 2" key="1">
    <citation type="submission" date="2024-05" db="EMBL/GenBank/DDBJ databases">
        <authorList>
            <person name="Zhao H."/>
            <person name="Xu Y."/>
            <person name="Lin S."/>
            <person name="Spain J.C."/>
            <person name="Zhou N.-Y."/>
        </authorList>
    </citation>
    <scope>NUCLEOTIDE SEQUENCE [LARGE SCALE GENOMIC DNA]</scope>
    <source>
        <strain evidence="1 2">NEAU-NG30</strain>
    </source>
</reference>
<name>A0ABV0LAR3_9PSEU</name>
<proteinExistence type="predicted"/>
<sequence>MDRIEIDVLDPAVNAAVLKLPWRRFPGLLLQGDSLAGLYADARKLADGLTPGRPVGAELADDAAALAEALADLVGHYESVLREHGIPLPYVRDSPSAE</sequence>
<accession>A0ABV0LAR3</accession>
<gene>
    <name evidence="1" type="ORF">ABJI51_09990</name>
</gene>
<dbReference type="Proteomes" id="UP001440984">
    <property type="component" value="Unassembled WGS sequence"/>
</dbReference>
<evidence type="ECO:0000313" key="2">
    <source>
        <dbReference type="Proteomes" id="UP001440984"/>
    </source>
</evidence>
<organism evidence="1 2">
    <name type="scientific">Amycolatopsis melonis</name>
    <dbReference type="NCBI Taxonomy" id="3156488"/>
    <lineage>
        <taxon>Bacteria</taxon>
        <taxon>Bacillati</taxon>
        <taxon>Actinomycetota</taxon>
        <taxon>Actinomycetes</taxon>
        <taxon>Pseudonocardiales</taxon>
        <taxon>Pseudonocardiaceae</taxon>
        <taxon>Amycolatopsis</taxon>
    </lineage>
</organism>
<dbReference type="Pfam" id="PF22281">
    <property type="entry name" value="DUF6959"/>
    <property type="match status" value="1"/>
</dbReference>
<dbReference type="RefSeq" id="WP_348949429.1">
    <property type="nucleotide sequence ID" value="NZ_JBDZYD010000003.1"/>
</dbReference>
<dbReference type="InterPro" id="IPR053801">
    <property type="entry name" value="DUF6959"/>
</dbReference>
<dbReference type="EMBL" id="JBDZYD010000003">
    <property type="protein sequence ID" value="MEQ0559398.1"/>
    <property type="molecule type" value="Genomic_DNA"/>
</dbReference>
<comment type="caution">
    <text evidence="1">The sequence shown here is derived from an EMBL/GenBank/DDBJ whole genome shotgun (WGS) entry which is preliminary data.</text>
</comment>